<reference evidence="1" key="1">
    <citation type="journal article" date="2021" name="PeerJ">
        <title>Extensive microbial diversity within the chicken gut microbiome revealed by metagenomics and culture.</title>
        <authorList>
            <person name="Gilroy R."/>
            <person name="Ravi A."/>
            <person name="Getino M."/>
            <person name="Pursley I."/>
            <person name="Horton D.L."/>
            <person name="Alikhan N.F."/>
            <person name="Baker D."/>
            <person name="Gharbi K."/>
            <person name="Hall N."/>
            <person name="Watson M."/>
            <person name="Adriaenssens E.M."/>
            <person name="Foster-Nyarko E."/>
            <person name="Jarju S."/>
            <person name="Secka A."/>
            <person name="Antonio M."/>
            <person name="Oren A."/>
            <person name="Chaudhuri R.R."/>
            <person name="La Ragione R."/>
            <person name="Hildebrand F."/>
            <person name="Pallen M.J."/>
        </authorList>
    </citation>
    <scope>NUCLEOTIDE SEQUENCE</scope>
    <source>
        <strain evidence="1">CHK55-1828</strain>
    </source>
</reference>
<sequence>MMKRISILLSILSLCHILIYAQLGSDWQKVRCISSDENIAVFTSEGEASKKDEVGKDAKRRLFYALFYKGVIGFNDTQPLITKDNASYTDPFFNDAQRYESYILDTEGADETQKVNKKHRATCTITVSIKLLKKFLADAGLMESTTPVFGEEGGPVMPTIIVVPYKKTGETYQSILENDFDRRVAVANVQDGFRSRKVTTYDLAAVIRSTQRRSEYENNSNAADSNDKQLLLSSGADVYVEVDMIKDKNNQGTRVSLVMRAYETATGALLASKDGFTKRYPNAGSDLLAKYAVQDHLQPFLDDICSHWDGSGKGTKGSNGTRVVLQFAIDGSSATTFNDPAGPNNYSLSNIIRQWVRKNCYKGQYHLKGIMAESIIFDSVTMPPTDADGLSMDAAQFAFLIESYLKEEIGIDCSSRIDGNIILFTIY</sequence>
<name>A0A921HV45_9BACT</name>
<protein>
    <submittedName>
        <fullName evidence="1">DUF6175 family protein</fullName>
    </submittedName>
</protein>
<evidence type="ECO:0000313" key="2">
    <source>
        <dbReference type="Proteomes" id="UP000717835"/>
    </source>
</evidence>
<proteinExistence type="predicted"/>
<gene>
    <name evidence="1" type="ORF">K8W02_03660</name>
</gene>
<dbReference type="OrthoDB" id="1044519at2"/>
<reference evidence="1" key="2">
    <citation type="submission" date="2021-09" db="EMBL/GenBank/DDBJ databases">
        <authorList>
            <person name="Gilroy R."/>
        </authorList>
    </citation>
    <scope>NUCLEOTIDE SEQUENCE</scope>
    <source>
        <strain evidence="1">CHK55-1828</strain>
    </source>
</reference>
<dbReference type="Proteomes" id="UP000717835">
    <property type="component" value="Unassembled WGS sequence"/>
</dbReference>
<dbReference type="RefSeq" id="WP_022020945.1">
    <property type="nucleotide sequence ID" value="NZ_DYVX01000031.1"/>
</dbReference>
<dbReference type="AlphaFoldDB" id="A0A921HV45"/>
<dbReference type="EMBL" id="DYVX01000031">
    <property type="protein sequence ID" value="HJF91470.1"/>
    <property type="molecule type" value="Genomic_DNA"/>
</dbReference>
<dbReference type="Pfam" id="PF19672">
    <property type="entry name" value="DUF6175"/>
    <property type="match status" value="1"/>
</dbReference>
<accession>A0A921HV45</accession>
<comment type="caution">
    <text evidence="1">The sequence shown here is derived from an EMBL/GenBank/DDBJ whole genome shotgun (WGS) entry which is preliminary data.</text>
</comment>
<evidence type="ECO:0000313" key="1">
    <source>
        <dbReference type="EMBL" id="HJF91470.1"/>
    </source>
</evidence>
<organism evidence="1 2">
    <name type="scientific">Mediterranea massiliensis</name>
    <dbReference type="NCBI Taxonomy" id="1841865"/>
    <lineage>
        <taxon>Bacteria</taxon>
        <taxon>Pseudomonadati</taxon>
        <taxon>Bacteroidota</taxon>
        <taxon>Bacteroidia</taxon>
        <taxon>Bacteroidales</taxon>
        <taxon>Bacteroidaceae</taxon>
        <taxon>Mediterranea</taxon>
    </lineage>
</organism>
<dbReference type="InterPro" id="IPR046173">
    <property type="entry name" value="DUF6175"/>
</dbReference>